<reference evidence="2" key="1">
    <citation type="journal article" date="2015" name="Nat. Genet.">
        <title>The genome and transcriptome of the zoonotic hookworm Ancylostoma ceylanicum identify infection-specific gene families.</title>
        <authorList>
            <person name="Schwarz E.M."/>
            <person name="Hu Y."/>
            <person name="Antoshechkin I."/>
            <person name="Miller M.M."/>
            <person name="Sternberg P.W."/>
            <person name="Aroian R.V."/>
        </authorList>
    </citation>
    <scope>NUCLEOTIDE SEQUENCE</scope>
    <source>
        <strain evidence="2">HY135</strain>
    </source>
</reference>
<dbReference type="Proteomes" id="UP000024635">
    <property type="component" value="Unassembled WGS sequence"/>
</dbReference>
<sequence length="70" mass="7830">MARVDVSVVFKAQLAILCTESAPFKNVLYQYLAPRSSTIPDRGESSTFPEHSALVRDPFLDVICGSYHRQ</sequence>
<comment type="caution">
    <text evidence="1">The sequence shown here is derived from an EMBL/GenBank/DDBJ whole genome shotgun (WGS) entry which is preliminary data.</text>
</comment>
<evidence type="ECO:0000313" key="2">
    <source>
        <dbReference type="Proteomes" id="UP000024635"/>
    </source>
</evidence>
<organism evidence="1 2">
    <name type="scientific">Ancylostoma ceylanicum</name>
    <dbReference type="NCBI Taxonomy" id="53326"/>
    <lineage>
        <taxon>Eukaryota</taxon>
        <taxon>Metazoa</taxon>
        <taxon>Ecdysozoa</taxon>
        <taxon>Nematoda</taxon>
        <taxon>Chromadorea</taxon>
        <taxon>Rhabditida</taxon>
        <taxon>Rhabditina</taxon>
        <taxon>Rhabditomorpha</taxon>
        <taxon>Strongyloidea</taxon>
        <taxon>Ancylostomatidae</taxon>
        <taxon>Ancylostomatinae</taxon>
        <taxon>Ancylostoma</taxon>
    </lineage>
</organism>
<keyword evidence="2" id="KW-1185">Reference proteome</keyword>
<dbReference type="AlphaFoldDB" id="A0A016T645"/>
<proteinExistence type="predicted"/>
<name>A0A016T645_9BILA</name>
<evidence type="ECO:0000313" key="1">
    <source>
        <dbReference type="EMBL" id="EYB98091.1"/>
    </source>
</evidence>
<accession>A0A016T645</accession>
<dbReference type="EMBL" id="JARK01001470">
    <property type="protein sequence ID" value="EYB98091.1"/>
    <property type="molecule type" value="Genomic_DNA"/>
</dbReference>
<gene>
    <name evidence="1" type="primary">Acey_s0134.g1846</name>
    <name evidence="1" type="ORF">Y032_0134g1846</name>
</gene>
<protein>
    <submittedName>
        <fullName evidence="1">Uncharacterized protein</fullName>
    </submittedName>
</protein>